<accession>A0A4U0XL45</accession>
<keyword evidence="3" id="KW-1185">Reference proteome</keyword>
<protein>
    <submittedName>
        <fullName evidence="2">Uncharacterized protein</fullName>
    </submittedName>
</protein>
<dbReference type="Proteomes" id="UP000308768">
    <property type="component" value="Unassembled WGS sequence"/>
</dbReference>
<evidence type="ECO:0000313" key="3">
    <source>
        <dbReference type="Proteomes" id="UP000308768"/>
    </source>
</evidence>
<proteinExistence type="predicted"/>
<evidence type="ECO:0000256" key="1">
    <source>
        <dbReference type="SAM" id="MobiDB-lite"/>
    </source>
</evidence>
<evidence type="ECO:0000313" key="2">
    <source>
        <dbReference type="EMBL" id="TKA76997.1"/>
    </source>
</evidence>
<sequence length="176" mass="19877">MRVPVDRSCDPNAAAVRTELAKSCTPRARHRASQRVHPAAQVFGPFLDLPRLALATAASVARWAADEAPSAMYDINAQQRKAQRGREHRPFFDEQSLALQCTTTLGPVGCTAHDLGPLPFAQQLLWHESLGRLSVHRATLHCPCGREKRGKDERETERQRDREREREREREGVCYS</sequence>
<gene>
    <name evidence="2" type="ORF">B0A49_01983</name>
</gene>
<reference evidence="2 3" key="1">
    <citation type="submission" date="2017-03" db="EMBL/GenBank/DDBJ databases">
        <title>Genomes of endolithic fungi from Antarctica.</title>
        <authorList>
            <person name="Coleine C."/>
            <person name="Masonjones S."/>
            <person name="Stajich J.E."/>
        </authorList>
    </citation>
    <scope>NUCLEOTIDE SEQUENCE [LARGE SCALE GENOMIC DNA]</scope>
    <source>
        <strain evidence="2 3">CCFEE 5187</strain>
    </source>
</reference>
<comment type="caution">
    <text evidence="2">The sequence shown here is derived from an EMBL/GenBank/DDBJ whole genome shotgun (WGS) entry which is preliminary data.</text>
</comment>
<name>A0A4U0XL45_9PEZI</name>
<organism evidence="2 3">
    <name type="scientific">Cryomyces minteri</name>
    <dbReference type="NCBI Taxonomy" id="331657"/>
    <lineage>
        <taxon>Eukaryota</taxon>
        <taxon>Fungi</taxon>
        <taxon>Dikarya</taxon>
        <taxon>Ascomycota</taxon>
        <taxon>Pezizomycotina</taxon>
        <taxon>Dothideomycetes</taxon>
        <taxon>Dothideomycetes incertae sedis</taxon>
        <taxon>Cryomyces</taxon>
    </lineage>
</organism>
<dbReference type="AlphaFoldDB" id="A0A4U0XL45"/>
<feature type="region of interest" description="Disordered" evidence="1">
    <location>
        <begin position="144"/>
        <end position="176"/>
    </location>
</feature>
<dbReference type="EMBL" id="NAJN01000209">
    <property type="protein sequence ID" value="TKA76997.1"/>
    <property type="molecule type" value="Genomic_DNA"/>
</dbReference>